<dbReference type="RefSeq" id="WP_142279711.1">
    <property type="nucleotide sequence ID" value="NZ_MVHG01000278.1"/>
</dbReference>
<keyword evidence="1" id="KW-0732">Signal</keyword>
<dbReference type="EMBL" id="MVHG01000278">
    <property type="protein sequence ID" value="ORA03926.1"/>
    <property type="molecule type" value="Genomic_DNA"/>
</dbReference>
<feature type="chain" id="PRO_5013253076" evidence="1">
    <location>
        <begin position="27"/>
        <end position="108"/>
    </location>
</feature>
<keyword evidence="3" id="KW-1185">Reference proteome</keyword>
<evidence type="ECO:0000256" key="1">
    <source>
        <dbReference type="SAM" id="SignalP"/>
    </source>
</evidence>
<accession>A0A1W9YV18</accession>
<comment type="caution">
    <text evidence="2">The sequence shown here is derived from an EMBL/GenBank/DDBJ whole genome shotgun (WGS) entry which is preliminary data.</text>
</comment>
<evidence type="ECO:0000313" key="2">
    <source>
        <dbReference type="EMBL" id="ORA03926.1"/>
    </source>
</evidence>
<feature type="non-terminal residue" evidence="2">
    <location>
        <position position="108"/>
    </location>
</feature>
<dbReference type="AlphaFoldDB" id="A0A1W9YV18"/>
<dbReference type="OrthoDB" id="9767116at2"/>
<feature type="signal peptide" evidence="1">
    <location>
        <begin position="1"/>
        <end position="26"/>
    </location>
</feature>
<evidence type="ECO:0000313" key="3">
    <source>
        <dbReference type="Proteomes" id="UP000192707"/>
    </source>
</evidence>
<organism evidence="2 3">
    <name type="scientific">Mycobacterium arosiense ATCC BAA-1401 = DSM 45069</name>
    <dbReference type="NCBI Taxonomy" id="1265311"/>
    <lineage>
        <taxon>Bacteria</taxon>
        <taxon>Bacillati</taxon>
        <taxon>Actinomycetota</taxon>
        <taxon>Actinomycetes</taxon>
        <taxon>Mycobacteriales</taxon>
        <taxon>Mycobacteriaceae</taxon>
        <taxon>Mycobacterium</taxon>
        <taxon>Mycobacterium avium complex (MAC)</taxon>
    </lineage>
</organism>
<sequence length="108" mass="12357">MSNLRRFSRSLAVAALVLLPFAAVQAEDTVEPSGYTPMAGESFFLLADSSFATDEEARVRLEAPGRDYRRYRMEPYGGVDVRLYRIEQPLEFLKRQKNLHRVLAEGQF</sequence>
<dbReference type="Proteomes" id="UP000192707">
    <property type="component" value="Unassembled WGS sequence"/>
</dbReference>
<proteinExistence type="predicted"/>
<reference evidence="2 3" key="1">
    <citation type="submission" date="2016-12" db="EMBL/GenBank/DDBJ databases">
        <title>The new phylogeny of genus Mycobacterium.</title>
        <authorList>
            <person name="Tortoli E."/>
            <person name="Trovato A."/>
            <person name="Cirillo D.M."/>
        </authorList>
    </citation>
    <scope>NUCLEOTIDE SEQUENCE [LARGE SCALE GENOMIC DNA]</scope>
    <source>
        <strain evidence="2 3">DSM 45069</strain>
    </source>
</reference>
<gene>
    <name evidence="2" type="ORF">BST14_28620</name>
</gene>
<name>A0A1W9YV18_MYCAI</name>
<protein>
    <submittedName>
        <fullName evidence="2">Uncharacterized protein</fullName>
    </submittedName>
</protein>